<proteinExistence type="predicted"/>
<keyword evidence="1" id="KW-0732">Signal</keyword>
<sequence>MTKTQNIANKLGAAALALTASFSVIANDNACLDGLFAIDRFAADGQSAVFHIDMSSKMSREVPGVSFASSNLAGSGAKLYAMQRLDSETNASKLYEFDIQTMQQREVADMTSYPIKRSAVSPTGDFLLATSQTYMYQFDLATGEKTVLGKMKSDNASYDDFDHGDIAYSADGNVIYVLNAKALYMLDEASMTLTEIGEHNLNWASGLAVDENGVVYVSARNSGENAKIYTLDPQTAQATFVMDGPEHVADLTYVQGCGNTLPVIANAFQQEVNKANQYWHAEEVGDKVANLGGFKDGTFNFNAEGFPVESKDKLNKHNKFTKNPNANRCARMWNNMLDHQYVLNRNGKGRKKADGSTKWYFSTADGEYKVVKASKGICYYGYASGEAGRIIYNTKIGVVSVQ</sequence>
<dbReference type="InterPro" id="IPR011042">
    <property type="entry name" value="6-blade_b-propeller_TolB-like"/>
</dbReference>
<dbReference type="PATRIC" id="fig|1129367.4.peg.1436"/>
<comment type="caution">
    <text evidence="2">The sequence shown here is derived from an EMBL/GenBank/DDBJ whole genome shotgun (WGS) entry which is preliminary data.</text>
</comment>
<evidence type="ECO:0000256" key="1">
    <source>
        <dbReference type="SAM" id="SignalP"/>
    </source>
</evidence>
<dbReference type="Proteomes" id="UP000033434">
    <property type="component" value="Unassembled WGS sequence"/>
</dbReference>
<evidence type="ECO:0000313" key="2">
    <source>
        <dbReference type="EMBL" id="KKE84561.1"/>
    </source>
</evidence>
<dbReference type="AlphaFoldDB" id="A0A0F6AFI0"/>
<dbReference type="Gene3D" id="2.120.10.30">
    <property type="entry name" value="TolB, C-terminal domain"/>
    <property type="match status" value="1"/>
</dbReference>
<organism evidence="2 3">
    <name type="scientific">Pseudoalteromonas luteoviolacea S4054</name>
    <dbReference type="NCBI Taxonomy" id="1129367"/>
    <lineage>
        <taxon>Bacteria</taxon>
        <taxon>Pseudomonadati</taxon>
        <taxon>Pseudomonadota</taxon>
        <taxon>Gammaproteobacteria</taxon>
        <taxon>Alteromonadales</taxon>
        <taxon>Pseudoalteromonadaceae</taxon>
        <taxon>Pseudoalteromonas</taxon>
    </lineage>
</organism>
<dbReference type="RefSeq" id="WP_052960898.1">
    <property type="nucleotide sequence ID" value="NZ_AUXW01000135.1"/>
</dbReference>
<dbReference type="SUPFAM" id="SSF63825">
    <property type="entry name" value="YWTD domain"/>
    <property type="match status" value="1"/>
</dbReference>
<feature type="signal peptide" evidence="1">
    <location>
        <begin position="1"/>
        <end position="26"/>
    </location>
</feature>
<protein>
    <recommendedName>
        <fullName evidence="4">SMP-30/Gluconolactonase/LRE-like region domain-containing protein</fullName>
    </recommendedName>
</protein>
<dbReference type="EMBL" id="AUXW01000135">
    <property type="protein sequence ID" value="KKE84561.1"/>
    <property type="molecule type" value="Genomic_DNA"/>
</dbReference>
<gene>
    <name evidence="2" type="ORF">N479_08325</name>
</gene>
<name>A0A0F6AFI0_9GAMM</name>
<evidence type="ECO:0008006" key="4">
    <source>
        <dbReference type="Google" id="ProtNLM"/>
    </source>
</evidence>
<accession>A0A0F6AFI0</accession>
<feature type="chain" id="PRO_5002499844" description="SMP-30/Gluconolactonase/LRE-like region domain-containing protein" evidence="1">
    <location>
        <begin position="27"/>
        <end position="402"/>
    </location>
</feature>
<reference evidence="2 3" key="1">
    <citation type="journal article" date="2015" name="BMC Genomics">
        <title>Genome mining reveals unlocked bioactive potential of marine Gram-negative bacteria.</title>
        <authorList>
            <person name="Machado H."/>
            <person name="Sonnenschein E.C."/>
            <person name="Melchiorsen J."/>
            <person name="Gram L."/>
        </authorList>
    </citation>
    <scope>NUCLEOTIDE SEQUENCE [LARGE SCALE GENOMIC DNA]</scope>
    <source>
        <strain evidence="2 3">S4054</strain>
    </source>
</reference>
<evidence type="ECO:0000313" key="3">
    <source>
        <dbReference type="Proteomes" id="UP000033434"/>
    </source>
</evidence>